<feature type="compositionally biased region" description="Low complexity" evidence="1">
    <location>
        <begin position="77"/>
        <end position="91"/>
    </location>
</feature>
<feature type="compositionally biased region" description="Low complexity" evidence="1">
    <location>
        <begin position="1"/>
        <end position="11"/>
    </location>
</feature>
<accession>A0A517LN45</accession>
<evidence type="ECO:0000256" key="1">
    <source>
        <dbReference type="SAM" id="MobiDB-lite"/>
    </source>
</evidence>
<protein>
    <submittedName>
        <fullName evidence="2">Uncharacterized protein</fullName>
    </submittedName>
</protein>
<evidence type="ECO:0000313" key="2">
    <source>
        <dbReference type="EMBL" id="QDS77067.1"/>
    </source>
</evidence>
<keyword evidence="3" id="KW-1185">Reference proteome</keyword>
<proteinExistence type="predicted"/>
<feature type="region of interest" description="Disordered" evidence="1">
    <location>
        <begin position="1"/>
        <end position="103"/>
    </location>
</feature>
<sequence length="185" mass="20064">MSDASLNQNDSSDQDQADTTHQPDAGQETGSSQDRGSASDQTHQQQKQQLSPLAPIFTPKNPQPQISRSFQAHRQQRLQNQQLGNGHLNHGPSLQLPDLQTAQPPSLLPSAPIIDHFGLPTLLQFAEQSWTVPGQAVRPTMSSNYQQAPQGQYAQPQQAQGGYAPNLDDGTGAFLALTRLLEIAL</sequence>
<feature type="compositionally biased region" description="Polar residues" evidence="1">
    <location>
        <begin position="63"/>
        <end position="72"/>
    </location>
</feature>
<reference evidence="2 3" key="1">
    <citation type="submission" date="2019-07" db="EMBL/GenBank/DDBJ databases">
        <title>Finished genome of Venturia effusa.</title>
        <authorList>
            <person name="Young C.A."/>
            <person name="Cox M.P."/>
            <person name="Ganley A.R.D."/>
            <person name="David W.J."/>
        </authorList>
    </citation>
    <scope>NUCLEOTIDE SEQUENCE [LARGE SCALE GENOMIC DNA]</scope>
    <source>
        <strain evidence="3">albino</strain>
    </source>
</reference>
<dbReference type="Proteomes" id="UP000316270">
    <property type="component" value="Chromosome 16"/>
</dbReference>
<name>A0A517LN45_9PEZI</name>
<dbReference type="AlphaFoldDB" id="A0A517LN45"/>
<evidence type="ECO:0000313" key="3">
    <source>
        <dbReference type="Proteomes" id="UP000316270"/>
    </source>
</evidence>
<dbReference type="EMBL" id="CP042200">
    <property type="protein sequence ID" value="QDS77067.1"/>
    <property type="molecule type" value="Genomic_DNA"/>
</dbReference>
<organism evidence="2 3">
    <name type="scientific">Venturia effusa</name>
    <dbReference type="NCBI Taxonomy" id="50376"/>
    <lineage>
        <taxon>Eukaryota</taxon>
        <taxon>Fungi</taxon>
        <taxon>Dikarya</taxon>
        <taxon>Ascomycota</taxon>
        <taxon>Pezizomycotina</taxon>
        <taxon>Dothideomycetes</taxon>
        <taxon>Pleosporomycetidae</taxon>
        <taxon>Venturiales</taxon>
        <taxon>Venturiaceae</taxon>
        <taxon>Venturia</taxon>
    </lineage>
</organism>
<feature type="compositionally biased region" description="Polar residues" evidence="1">
    <location>
        <begin position="28"/>
        <end position="51"/>
    </location>
</feature>
<gene>
    <name evidence="2" type="ORF">FKW77_007199</name>
</gene>